<keyword evidence="1" id="KW-0961">Cell wall biogenesis/degradation</keyword>
<feature type="active site" description="Nucleophile" evidence="1">
    <location>
        <position position="132"/>
    </location>
</feature>
<dbReference type="InterPro" id="IPR005490">
    <property type="entry name" value="LD_TPept_cat_dom"/>
</dbReference>
<evidence type="ECO:0000313" key="4">
    <source>
        <dbReference type="Proteomes" id="UP000634004"/>
    </source>
</evidence>
<protein>
    <recommendedName>
        <fullName evidence="2">L,D-TPase catalytic domain-containing protein</fullName>
    </recommendedName>
</protein>
<comment type="caution">
    <text evidence="3">The sequence shown here is derived from an EMBL/GenBank/DDBJ whole genome shotgun (WGS) entry which is preliminary data.</text>
</comment>
<dbReference type="AlphaFoldDB" id="A0A8J3CN30"/>
<dbReference type="GO" id="GO:0016740">
    <property type="term" value="F:transferase activity"/>
    <property type="evidence" value="ECO:0007669"/>
    <property type="project" value="InterPro"/>
</dbReference>
<dbReference type="PANTHER" id="PTHR38589">
    <property type="entry name" value="BLR0621 PROTEIN"/>
    <property type="match status" value="1"/>
</dbReference>
<dbReference type="Pfam" id="PF03734">
    <property type="entry name" value="YkuD"/>
    <property type="match status" value="1"/>
</dbReference>
<name>A0A8J3CN30_9PROT</name>
<dbReference type="PROSITE" id="PS52029">
    <property type="entry name" value="LD_TPASE"/>
    <property type="match status" value="1"/>
</dbReference>
<feature type="domain" description="L,D-TPase catalytic" evidence="2">
    <location>
        <begin position="1"/>
        <end position="156"/>
    </location>
</feature>
<sequence length="156" mass="17088">MTLGHWAAPFGLGRDGTISACEGREGDAKTPLGSYVLRFGLYRADRLPDPASPLTMHPLHKDDAWCDAPNDPAYNRFVKRPYAGSHEVLWREDSVYDVILVMSHNDSPPVAGLGSAVFIHCRQPDHRPTLGCLALAAPDMWTLLPNLKSGLSVEVI</sequence>
<proteinExistence type="predicted"/>
<dbReference type="Proteomes" id="UP000634004">
    <property type="component" value="Unassembled WGS sequence"/>
</dbReference>
<feature type="active site" description="Proton donor/acceptor" evidence="1">
    <location>
        <position position="120"/>
    </location>
</feature>
<organism evidence="3 4">
    <name type="scientific">Algimonas arctica</name>
    <dbReference type="NCBI Taxonomy" id="1479486"/>
    <lineage>
        <taxon>Bacteria</taxon>
        <taxon>Pseudomonadati</taxon>
        <taxon>Pseudomonadota</taxon>
        <taxon>Alphaproteobacteria</taxon>
        <taxon>Maricaulales</taxon>
        <taxon>Robiginitomaculaceae</taxon>
        <taxon>Algimonas</taxon>
    </lineage>
</organism>
<dbReference type="GO" id="GO:0071555">
    <property type="term" value="P:cell wall organization"/>
    <property type="evidence" value="ECO:0007669"/>
    <property type="project" value="UniProtKB-UniRule"/>
</dbReference>
<evidence type="ECO:0000313" key="3">
    <source>
        <dbReference type="EMBL" id="GHA86572.1"/>
    </source>
</evidence>
<keyword evidence="1" id="KW-0573">Peptidoglycan synthesis</keyword>
<dbReference type="GO" id="GO:0009252">
    <property type="term" value="P:peptidoglycan biosynthetic process"/>
    <property type="evidence" value="ECO:0007669"/>
    <property type="project" value="UniProtKB-KW"/>
</dbReference>
<dbReference type="GO" id="GO:0008360">
    <property type="term" value="P:regulation of cell shape"/>
    <property type="evidence" value="ECO:0007669"/>
    <property type="project" value="UniProtKB-UniRule"/>
</dbReference>
<comment type="pathway">
    <text evidence="1">Cell wall biogenesis; peptidoglycan biosynthesis.</text>
</comment>
<evidence type="ECO:0000256" key="1">
    <source>
        <dbReference type="PROSITE-ProRule" id="PRU01373"/>
    </source>
</evidence>
<keyword evidence="4" id="KW-1185">Reference proteome</keyword>
<evidence type="ECO:0000259" key="2">
    <source>
        <dbReference type="PROSITE" id="PS52029"/>
    </source>
</evidence>
<gene>
    <name evidence="3" type="ORF">GCM10009069_07220</name>
</gene>
<keyword evidence="1" id="KW-0133">Cell shape</keyword>
<reference evidence="3" key="2">
    <citation type="submission" date="2020-09" db="EMBL/GenBank/DDBJ databases">
        <authorList>
            <person name="Sun Q."/>
            <person name="Kim S."/>
        </authorList>
    </citation>
    <scope>NUCLEOTIDE SEQUENCE</scope>
    <source>
        <strain evidence="3">KCTC 32513</strain>
    </source>
</reference>
<reference evidence="3" key="1">
    <citation type="journal article" date="2014" name="Int. J. Syst. Evol. Microbiol.">
        <title>Complete genome sequence of Corynebacterium casei LMG S-19264T (=DSM 44701T), isolated from a smear-ripened cheese.</title>
        <authorList>
            <consortium name="US DOE Joint Genome Institute (JGI-PGF)"/>
            <person name="Walter F."/>
            <person name="Albersmeier A."/>
            <person name="Kalinowski J."/>
            <person name="Ruckert C."/>
        </authorList>
    </citation>
    <scope>NUCLEOTIDE SEQUENCE</scope>
    <source>
        <strain evidence="3">KCTC 32513</strain>
    </source>
</reference>
<dbReference type="PANTHER" id="PTHR38589:SF1">
    <property type="entry name" value="BLR0621 PROTEIN"/>
    <property type="match status" value="1"/>
</dbReference>
<dbReference type="EMBL" id="BMZH01000002">
    <property type="protein sequence ID" value="GHA86572.1"/>
    <property type="molecule type" value="Genomic_DNA"/>
</dbReference>
<accession>A0A8J3CN30</accession>